<organism evidence="11 12">
    <name type="scientific">Synaphobranchus kaupii</name>
    <name type="common">Kaup's arrowtooth eel</name>
    <dbReference type="NCBI Taxonomy" id="118154"/>
    <lineage>
        <taxon>Eukaryota</taxon>
        <taxon>Metazoa</taxon>
        <taxon>Chordata</taxon>
        <taxon>Craniata</taxon>
        <taxon>Vertebrata</taxon>
        <taxon>Euteleostomi</taxon>
        <taxon>Actinopterygii</taxon>
        <taxon>Neopterygii</taxon>
        <taxon>Teleostei</taxon>
        <taxon>Anguilliformes</taxon>
        <taxon>Synaphobranchidae</taxon>
        <taxon>Synaphobranchus</taxon>
    </lineage>
</organism>
<evidence type="ECO:0000256" key="1">
    <source>
        <dbReference type="ARBA" id="ARBA00022614"/>
    </source>
</evidence>
<evidence type="ECO:0008006" key="13">
    <source>
        <dbReference type="Google" id="ProtNLM"/>
    </source>
</evidence>
<dbReference type="Proteomes" id="UP001152622">
    <property type="component" value="Chromosome 12"/>
</dbReference>
<dbReference type="OrthoDB" id="5876800at2759"/>
<dbReference type="AlphaFoldDB" id="A0A9Q1EUS0"/>
<evidence type="ECO:0000256" key="6">
    <source>
        <dbReference type="ARBA" id="ARBA00023125"/>
    </source>
</evidence>
<dbReference type="InterPro" id="IPR001810">
    <property type="entry name" value="F-box_dom"/>
</dbReference>
<keyword evidence="2" id="KW-0479">Metal-binding</keyword>
<dbReference type="GO" id="GO:0008270">
    <property type="term" value="F:zinc ion binding"/>
    <property type="evidence" value="ECO:0007669"/>
    <property type="project" value="UniProtKB-KW"/>
</dbReference>
<evidence type="ECO:0000256" key="7">
    <source>
        <dbReference type="PROSITE-ProRule" id="PRU00509"/>
    </source>
</evidence>
<dbReference type="InterPro" id="IPR011011">
    <property type="entry name" value="Znf_FYVE_PHD"/>
</dbReference>
<dbReference type="InterPro" id="IPR032675">
    <property type="entry name" value="LRR_dom_sf"/>
</dbReference>
<feature type="compositionally biased region" description="Basic residues" evidence="8">
    <location>
        <begin position="383"/>
        <end position="398"/>
    </location>
</feature>
<dbReference type="PROSITE" id="PS50016">
    <property type="entry name" value="ZF_PHD_2"/>
    <property type="match status" value="1"/>
</dbReference>
<evidence type="ECO:0000256" key="2">
    <source>
        <dbReference type="ARBA" id="ARBA00022723"/>
    </source>
</evidence>
<dbReference type="Gene3D" id="3.30.40.10">
    <property type="entry name" value="Zinc/RING finger domain, C3HC4 (zinc finger)"/>
    <property type="match status" value="1"/>
</dbReference>
<evidence type="ECO:0000313" key="11">
    <source>
        <dbReference type="EMBL" id="KAJ8345408.1"/>
    </source>
</evidence>
<dbReference type="SUPFAM" id="SSF57903">
    <property type="entry name" value="FYVE/PHD zinc finger"/>
    <property type="match status" value="1"/>
</dbReference>
<evidence type="ECO:0000259" key="10">
    <source>
        <dbReference type="PROSITE" id="PS51058"/>
    </source>
</evidence>
<evidence type="ECO:0000256" key="5">
    <source>
        <dbReference type="ARBA" id="ARBA00022833"/>
    </source>
</evidence>
<feature type="compositionally biased region" description="Gly residues" evidence="8">
    <location>
        <begin position="234"/>
        <end position="243"/>
    </location>
</feature>
<gene>
    <name evidence="11" type="ORF">SKAU_G00296010</name>
</gene>
<feature type="compositionally biased region" description="Low complexity" evidence="8">
    <location>
        <begin position="280"/>
        <end position="310"/>
    </location>
</feature>
<keyword evidence="4 7" id="KW-0863">Zinc-finger</keyword>
<keyword evidence="1" id="KW-0433">Leucine-rich repeat</keyword>
<keyword evidence="12" id="KW-1185">Reference proteome</keyword>
<proteinExistence type="predicted"/>
<evidence type="ECO:0000256" key="3">
    <source>
        <dbReference type="ARBA" id="ARBA00022737"/>
    </source>
</evidence>
<dbReference type="PANTHER" id="PTHR23123">
    <property type="entry name" value="PHD/F-BOX CONTAINING PROTEIN"/>
    <property type="match status" value="1"/>
</dbReference>
<evidence type="ECO:0000256" key="8">
    <source>
        <dbReference type="SAM" id="MobiDB-lite"/>
    </source>
</evidence>
<keyword evidence="5" id="KW-0862">Zinc</keyword>
<protein>
    <recommendedName>
        <fullName evidence="13">F-box/LRR-repeat protein 19-like</fullName>
    </recommendedName>
</protein>
<dbReference type="InterPro" id="IPR002857">
    <property type="entry name" value="Znf_CXXC"/>
</dbReference>
<dbReference type="InterPro" id="IPR013083">
    <property type="entry name" value="Znf_RING/FYVE/PHD"/>
</dbReference>
<feature type="compositionally biased region" description="Basic and acidic residues" evidence="8">
    <location>
        <begin position="162"/>
        <end position="195"/>
    </location>
</feature>
<dbReference type="SUPFAM" id="SSF52047">
    <property type="entry name" value="RNI-like"/>
    <property type="match status" value="1"/>
</dbReference>
<feature type="compositionally biased region" description="Basic residues" evidence="8">
    <location>
        <begin position="201"/>
        <end position="216"/>
    </location>
</feature>
<dbReference type="PROSITE" id="PS51058">
    <property type="entry name" value="ZF_CXXC"/>
    <property type="match status" value="1"/>
</dbReference>
<accession>A0A9Q1EUS0</accession>
<feature type="compositionally biased region" description="Polar residues" evidence="8">
    <location>
        <begin position="246"/>
        <end position="256"/>
    </location>
</feature>
<keyword evidence="3" id="KW-0677">Repeat</keyword>
<dbReference type="Gene3D" id="3.80.10.10">
    <property type="entry name" value="Ribonuclease Inhibitor"/>
    <property type="match status" value="1"/>
</dbReference>
<evidence type="ECO:0000259" key="9">
    <source>
        <dbReference type="PROSITE" id="PS50016"/>
    </source>
</evidence>
<feature type="compositionally biased region" description="Basic and acidic residues" evidence="8">
    <location>
        <begin position="257"/>
        <end position="269"/>
    </location>
</feature>
<dbReference type="InterPro" id="IPR050690">
    <property type="entry name" value="JHDM1_Histone_Demethylase"/>
</dbReference>
<sequence length="756" mass="82098">MRDQGLCDSAPRADWTVCGDSSLSTADWTLIAVGMSGSKALGGARRRRTRCRRCQACMRTECGECHFCKDMKKFGGPGRMKQSCLLRQCTAPVLPHTAVCLSCGEAGKEDTVDDEDEKFSLSLMECTICNEIIHPGCLKMGKAEGIINDEIPNCWECPKCHKEGKTSKDQGDGSGKRRMDNDRTATSVRKEKELPQDSGPKKKIKGKEKHLKKKQKMNSSDTGGFIGANSSSGSGQGSGGAGGAQTNAPAASQPADQRSHQREKLERFKRMCQLLERVQESSSSSSSSSESDSASDSHSSSEACGSSEPASPAPYGGPRRRRDGERSGAKPRTPSPSSTHAPPILPEGGSGKHSNGSETRNGRTRAGGRDQAGQDKNVVGGSNHRRNKAASRGSKLHGGRQTQQQRSSTNGGGGAVRPAANSATNSSTESPTGPSSSPHPSRLAPRSQVLKRSPPAVPSPPRPVQMERHLVRPPPACPEPHCLPLDCGESHVMLRDVWLRVFQHLSQRELCVCMRVCRTWSRWCCDKRLWTQIDLSGQRSITPPMLSGIIRRQPISLDLGCTNISKKQLMWLINRLQGLQELNVSGCPWSCVSALCQASCPCLRLLDLSRVEDLKDSHLRELLAPPADTRAGHSDSRGRFQNVTELRLAGLDVTDTSSRLLVRYLPHLTKLDLSQCCNITDQTVHMLTSPISPLRDSLTHINLAGCVKVTEQCVPLLRRCASLQCVDLRSCCLVAPEACQLHAFSCPEDKLLLRNS</sequence>
<reference evidence="11" key="1">
    <citation type="journal article" date="2023" name="Science">
        <title>Genome structures resolve the early diversification of teleost fishes.</title>
        <authorList>
            <person name="Parey E."/>
            <person name="Louis A."/>
            <person name="Montfort J."/>
            <person name="Bouchez O."/>
            <person name="Roques C."/>
            <person name="Iampietro C."/>
            <person name="Lluch J."/>
            <person name="Castinel A."/>
            <person name="Donnadieu C."/>
            <person name="Desvignes T."/>
            <person name="Floi Bucao C."/>
            <person name="Jouanno E."/>
            <person name="Wen M."/>
            <person name="Mejri S."/>
            <person name="Dirks R."/>
            <person name="Jansen H."/>
            <person name="Henkel C."/>
            <person name="Chen W.J."/>
            <person name="Zahm M."/>
            <person name="Cabau C."/>
            <person name="Klopp C."/>
            <person name="Thompson A.W."/>
            <person name="Robinson-Rechavi M."/>
            <person name="Braasch I."/>
            <person name="Lecointre G."/>
            <person name="Bobe J."/>
            <person name="Postlethwait J.H."/>
            <person name="Berthelot C."/>
            <person name="Roest Crollius H."/>
            <person name="Guiguen Y."/>
        </authorList>
    </citation>
    <scope>NUCLEOTIDE SEQUENCE</scope>
    <source>
        <strain evidence="11">WJC10195</strain>
    </source>
</reference>
<comment type="caution">
    <text evidence="11">The sequence shown here is derived from an EMBL/GenBank/DDBJ whole genome shotgun (WGS) entry which is preliminary data.</text>
</comment>
<feature type="compositionally biased region" description="Polar residues" evidence="8">
    <location>
        <begin position="400"/>
        <end position="409"/>
    </location>
</feature>
<dbReference type="GO" id="GO:0003677">
    <property type="term" value="F:DNA binding"/>
    <property type="evidence" value="ECO:0007669"/>
    <property type="project" value="UniProtKB-KW"/>
</dbReference>
<feature type="domain" description="PHD-type" evidence="9">
    <location>
        <begin position="97"/>
        <end position="163"/>
    </location>
</feature>
<keyword evidence="6" id="KW-0238">DNA-binding</keyword>
<evidence type="ECO:0000313" key="12">
    <source>
        <dbReference type="Proteomes" id="UP001152622"/>
    </source>
</evidence>
<dbReference type="EMBL" id="JAINUF010000012">
    <property type="protein sequence ID" value="KAJ8345408.1"/>
    <property type="molecule type" value="Genomic_DNA"/>
</dbReference>
<feature type="region of interest" description="Disordered" evidence="8">
    <location>
        <begin position="162"/>
        <end position="470"/>
    </location>
</feature>
<dbReference type="Pfam" id="PF16866">
    <property type="entry name" value="PHD_4"/>
    <property type="match status" value="1"/>
</dbReference>
<dbReference type="FunFam" id="3.30.40.10:FF:000020">
    <property type="entry name" value="lysine-specific demethylase 2B isoform X1"/>
    <property type="match status" value="1"/>
</dbReference>
<name>A0A9Q1EUS0_SYNKA</name>
<evidence type="ECO:0000256" key="4">
    <source>
        <dbReference type="ARBA" id="ARBA00022771"/>
    </source>
</evidence>
<dbReference type="InterPro" id="IPR019787">
    <property type="entry name" value="Znf_PHD-finger"/>
</dbReference>
<dbReference type="Pfam" id="PF12937">
    <property type="entry name" value="F-box-like"/>
    <property type="match status" value="1"/>
</dbReference>
<feature type="compositionally biased region" description="Low complexity" evidence="8">
    <location>
        <begin position="419"/>
        <end position="441"/>
    </location>
</feature>
<dbReference type="CDD" id="cd22180">
    <property type="entry name" value="F-box_FBXL10"/>
    <property type="match status" value="1"/>
</dbReference>
<dbReference type="Pfam" id="PF02008">
    <property type="entry name" value="zf-CXXC"/>
    <property type="match status" value="1"/>
</dbReference>
<feature type="domain" description="CXXC-type" evidence="10">
    <location>
        <begin position="44"/>
        <end position="90"/>
    </location>
</feature>